<evidence type="ECO:0000313" key="4">
    <source>
        <dbReference type="Proteomes" id="UP000051442"/>
    </source>
</evidence>
<dbReference type="STRING" id="1423804.FD14_GL000400"/>
<evidence type="ECO:0000259" key="2">
    <source>
        <dbReference type="Pfam" id="PF12773"/>
    </source>
</evidence>
<gene>
    <name evidence="3" type="ORF">FD14_GL000400</name>
</gene>
<evidence type="ECO:0008006" key="5">
    <source>
        <dbReference type="Google" id="ProtNLM"/>
    </source>
</evidence>
<dbReference type="EMBL" id="AYZM01000079">
    <property type="protein sequence ID" value="KRN24932.1"/>
    <property type="molecule type" value="Genomic_DNA"/>
</dbReference>
<dbReference type="Pfam" id="PF12773">
    <property type="entry name" value="DZR"/>
    <property type="match status" value="1"/>
</dbReference>
<sequence length="236" mass="25264">MADSRIFQLTNDVTIENIGIGIQGWLREKKQLHAEGMPTNQGYLVQAKQEDSWKKFMGMDTAIQIQIFKSGDDQIMVNIGSGKWIDKAGAATVGMIVFAPLAVTAAIGAWNQKKLPDELFAFIEQFIISGGQSVTVSMATETDVSDDQVVCPNCQAVNNKSAKFCASCGTSLGKECPNCHAQVGLNAKFCPNCGTDLTSKPELPATITCPDCQASVPAESKFCPNCGHSFVSSAQD</sequence>
<organism evidence="3 4">
    <name type="scientific">Secundilactobacillus similis DSM 23365 = JCM 2765</name>
    <dbReference type="NCBI Taxonomy" id="1423804"/>
    <lineage>
        <taxon>Bacteria</taxon>
        <taxon>Bacillati</taxon>
        <taxon>Bacillota</taxon>
        <taxon>Bacilli</taxon>
        <taxon>Lactobacillales</taxon>
        <taxon>Lactobacillaceae</taxon>
        <taxon>Secundilactobacillus</taxon>
    </lineage>
</organism>
<protein>
    <recommendedName>
        <fullName evidence="5">DZANK-type domain-containing protein</fullName>
    </recommendedName>
</protein>
<dbReference type="Pfam" id="PF10571">
    <property type="entry name" value="UPF0547"/>
    <property type="match status" value="1"/>
</dbReference>
<feature type="domain" description="UPF0547" evidence="1">
    <location>
        <begin position="208"/>
        <end position="232"/>
    </location>
</feature>
<name>A0A0R2FL85_9LACO</name>
<dbReference type="OrthoDB" id="9764015at2"/>
<dbReference type="InterPro" id="IPR018886">
    <property type="entry name" value="UPF0547"/>
</dbReference>
<dbReference type="RefSeq" id="WP_054732400.1">
    <property type="nucleotide sequence ID" value="NZ_AYZM01000079.1"/>
</dbReference>
<reference evidence="3 4" key="1">
    <citation type="journal article" date="2015" name="Genome Announc.">
        <title>Expanding the biotechnology potential of lactobacilli through comparative genomics of 213 strains and associated genera.</title>
        <authorList>
            <person name="Sun Z."/>
            <person name="Harris H.M."/>
            <person name="McCann A."/>
            <person name="Guo C."/>
            <person name="Argimon S."/>
            <person name="Zhang W."/>
            <person name="Yang X."/>
            <person name="Jeffery I.B."/>
            <person name="Cooney J.C."/>
            <person name="Kagawa T.F."/>
            <person name="Liu W."/>
            <person name="Song Y."/>
            <person name="Salvetti E."/>
            <person name="Wrobel A."/>
            <person name="Rasinkangas P."/>
            <person name="Parkhill J."/>
            <person name="Rea M.C."/>
            <person name="O'Sullivan O."/>
            <person name="Ritari J."/>
            <person name="Douillard F.P."/>
            <person name="Paul Ross R."/>
            <person name="Yang R."/>
            <person name="Briner A.E."/>
            <person name="Felis G.E."/>
            <person name="de Vos W.M."/>
            <person name="Barrangou R."/>
            <person name="Klaenhammer T.R."/>
            <person name="Caufield P.W."/>
            <person name="Cui Y."/>
            <person name="Zhang H."/>
            <person name="O'Toole P.W."/>
        </authorList>
    </citation>
    <scope>NUCLEOTIDE SEQUENCE [LARGE SCALE GENOMIC DNA]</scope>
    <source>
        <strain evidence="3 4">DSM 23365</strain>
    </source>
</reference>
<keyword evidence="4" id="KW-1185">Reference proteome</keyword>
<dbReference type="Proteomes" id="UP000051442">
    <property type="component" value="Unassembled WGS sequence"/>
</dbReference>
<dbReference type="PATRIC" id="fig|1423804.4.peg.437"/>
<proteinExistence type="predicted"/>
<feature type="domain" description="DZANK-type" evidence="2">
    <location>
        <begin position="151"/>
        <end position="194"/>
    </location>
</feature>
<dbReference type="InterPro" id="IPR025874">
    <property type="entry name" value="DZR"/>
</dbReference>
<evidence type="ECO:0000313" key="3">
    <source>
        <dbReference type="EMBL" id="KRN24932.1"/>
    </source>
</evidence>
<comment type="caution">
    <text evidence="3">The sequence shown here is derived from an EMBL/GenBank/DDBJ whole genome shotgun (WGS) entry which is preliminary data.</text>
</comment>
<evidence type="ECO:0000259" key="1">
    <source>
        <dbReference type="Pfam" id="PF10571"/>
    </source>
</evidence>
<dbReference type="AlphaFoldDB" id="A0A0R2FL85"/>
<accession>A0A0R2FL85</accession>